<feature type="transmembrane region" description="Helical" evidence="1">
    <location>
        <begin position="75"/>
        <end position="98"/>
    </location>
</feature>
<gene>
    <name evidence="2" type="ORF">B0J13DRAFT_251505</name>
</gene>
<sequence>MPPFLGRPEDHRRLLPRTGLSLALFRPLLRPLLGPLGMAVSPHSLLPHGSPSFPPLSPLLVATPTLLRWTLPMEAWIAGPVVGGCAGLLLLVGVTYLFRRNRAKRASREDAGGLYEKPQLHSDCVPRNPPEEAEDPVIYEMQGSIPQPAEMAGFPSLINTQCLEEKNYRHRYGLVSVSRSGKAIPIDKSIRHFLRSLSAR</sequence>
<keyword evidence="1" id="KW-1133">Transmembrane helix</keyword>
<dbReference type="Proteomes" id="UP000717696">
    <property type="component" value="Unassembled WGS sequence"/>
</dbReference>
<comment type="caution">
    <text evidence="2">The sequence shown here is derived from an EMBL/GenBank/DDBJ whole genome shotgun (WGS) entry which is preliminary data.</text>
</comment>
<keyword evidence="1" id="KW-0812">Transmembrane</keyword>
<evidence type="ECO:0000313" key="3">
    <source>
        <dbReference type="Proteomes" id="UP000717696"/>
    </source>
</evidence>
<dbReference type="OrthoDB" id="5414836at2759"/>
<dbReference type="CDD" id="cd12087">
    <property type="entry name" value="TM_EGFR-like"/>
    <property type="match status" value="1"/>
</dbReference>
<keyword evidence="3" id="KW-1185">Reference proteome</keyword>
<reference evidence="2" key="1">
    <citation type="journal article" date="2021" name="Nat. Commun.">
        <title>Genetic determinants of endophytism in the Arabidopsis root mycobiome.</title>
        <authorList>
            <person name="Mesny F."/>
            <person name="Miyauchi S."/>
            <person name="Thiergart T."/>
            <person name="Pickel B."/>
            <person name="Atanasova L."/>
            <person name="Karlsson M."/>
            <person name="Huettel B."/>
            <person name="Barry K.W."/>
            <person name="Haridas S."/>
            <person name="Chen C."/>
            <person name="Bauer D."/>
            <person name="Andreopoulos W."/>
            <person name="Pangilinan J."/>
            <person name="LaButti K."/>
            <person name="Riley R."/>
            <person name="Lipzen A."/>
            <person name="Clum A."/>
            <person name="Drula E."/>
            <person name="Henrissat B."/>
            <person name="Kohler A."/>
            <person name="Grigoriev I.V."/>
            <person name="Martin F.M."/>
            <person name="Hacquard S."/>
        </authorList>
    </citation>
    <scope>NUCLEOTIDE SEQUENCE</scope>
    <source>
        <strain evidence="2">MPI-CAGE-AT-0021</strain>
    </source>
</reference>
<keyword evidence="1" id="KW-0472">Membrane</keyword>
<accession>A0A9P9F1U3</accession>
<proteinExistence type="predicted"/>
<protein>
    <submittedName>
        <fullName evidence="2">Uncharacterized protein</fullName>
    </submittedName>
</protein>
<dbReference type="AlphaFoldDB" id="A0A9P9F1U3"/>
<evidence type="ECO:0000256" key="1">
    <source>
        <dbReference type="SAM" id="Phobius"/>
    </source>
</evidence>
<organism evidence="2 3">
    <name type="scientific">Dactylonectria estremocensis</name>
    <dbReference type="NCBI Taxonomy" id="1079267"/>
    <lineage>
        <taxon>Eukaryota</taxon>
        <taxon>Fungi</taxon>
        <taxon>Dikarya</taxon>
        <taxon>Ascomycota</taxon>
        <taxon>Pezizomycotina</taxon>
        <taxon>Sordariomycetes</taxon>
        <taxon>Hypocreomycetidae</taxon>
        <taxon>Hypocreales</taxon>
        <taxon>Nectriaceae</taxon>
        <taxon>Dactylonectria</taxon>
    </lineage>
</organism>
<dbReference type="EMBL" id="JAGMUU010000005">
    <property type="protein sequence ID" value="KAH7151910.1"/>
    <property type="molecule type" value="Genomic_DNA"/>
</dbReference>
<name>A0A9P9F1U3_9HYPO</name>
<evidence type="ECO:0000313" key="2">
    <source>
        <dbReference type="EMBL" id="KAH7151910.1"/>
    </source>
</evidence>